<comment type="caution">
    <text evidence="2">The sequence shown here is derived from an EMBL/GenBank/DDBJ whole genome shotgun (WGS) entry which is preliminary data.</text>
</comment>
<dbReference type="RefSeq" id="WP_186769522.1">
    <property type="nucleotide sequence ID" value="NZ_JACOMF010000004.1"/>
</dbReference>
<proteinExistence type="predicted"/>
<evidence type="ECO:0000256" key="1">
    <source>
        <dbReference type="SAM" id="MobiDB-lite"/>
    </source>
</evidence>
<keyword evidence="3" id="KW-1185">Reference proteome</keyword>
<dbReference type="Proteomes" id="UP000600101">
    <property type="component" value="Unassembled WGS sequence"/>
</dbReference>
<gene>
    <name evidence="2" type="ORF">H7965_05400</name>
</gene>
<name>A0A9X0UFV7_9PROT</name>
<feature type="compositionally biased region" description="Acidic residues" evidence="1">
    <location>
        <begin position="78"/>
        <end position="89"/>
    </location>
</feature>
<organism evidence="2 3">
    <name type="scientific">Siccirubricoccus deserti</name>
    <dbReference type="NCBI Taxonomy" id="2013562"/>
    <lineage>
        <taxon>Bacteria</taxon>
        <taxon>Pseudomonadati</taxon>
        <taxon>Pseudomonadota</taxon>
        <taxon>Alphaproteobacteria</taxon>
        <taxon>Acetobacterales</taxon>
        <taxon>Roseomonadaceae</taxon>
        <taxon>Siccirubricoccus</taxon>
    </lineage>
</organism>
<protein>
    <submittedName>
        <fullName evidence="2">Uncharacterized protein</fullName>
    </submittedName>
</protein>
<dbReference type="EMBL" id="JACOMF010000004">
    <property type="protein sequence ID" value="MBC4014755.1"/>
    <property type="molecule type" value="Genomic_DNA"/>
</dbReference>
<reference evidence="2" key="1">
    <citation type="submission" date="2020-08" db="EMBL/GenBank/DDBJ databases">
        <authorList>
            <person name="Hu Y."/>
            <person name="Nguyen S.V."/>
            <person name="Li F."/>
            <person name="Fanning S."/>
        </authorList>
    </citation>
    <scope>NUCLEOTIDE SEQUENCE</scope>
    <source>
        <strain evidence="2">SYSU D8009</strain>
    </source>
</reference>
<accession>A0A9X0UFV7</accession>
<sequence length="89" mass="9501">MADPKPPNDAGRAVPGPATPPPGQDQRQGRERASGTIDRPIGTDDAQPGDRAERGAEFGGPVDVFPTRRDRPGIEDAYSTDEPEPDKPR</sequence>
<dbReference type="AlphaFoldDB" id="A0A9X0UFV7"/>
<evidence type="ECO:0000313" key="2">
    <source>
        <dbReference type="EMBL" id="MBC4014755.1"/>
    </source>
</evidence>
<evidence type="ECO:0000313" key="3">
    <source>
        <dbReference type="Proteomes" id="UP000600101"/>
    </source>
</evidence>
<feature type="region of interest" description="Disordered" evidence="1">
    <location>
        <begin position="1"/>
        <end position="89"/>
    </location>
</feature>